<dbReference type="AlphaFoldDB" id="A0A179B291"/>
<keyword evidence="1" id="KW-0808">Transferase</keyword>
<dbReference type="InterPro" id="IPR044855">
    <property type="entry name" value="CoA-Trfase_III_dom3_sf"/>
</dbReference>
<dbReference type="EMBL" id="LVZK01000001">
    <property type="protein sequence ID" value="OAP85838.1"/>
    <property type="molecule type" value="Genomic_DNA"/>
</dbReference>
<dbReference type="Pfam" id="PF02515">
    <property type="entry name" value="CoA_transf_3"/>
    <property type="match status" value="1"/>
</dbReference>
<dbReference type="PANTHER" id="PTHR48228">
    <property type="entry name" value="SUCCINYL-COA--D-CITRAMALATE COA-TRANSFERASE"/>
    <property type="match status" value="1"/>
</dbReference>
<dbReference type="SUPFAM" id="SSF89796">
    <property type="entry name" value="CoA-transferase family III (CaiB/BaiF)"/>
    <property type="match status" value="1"/>
</dbReference>
<dbReference type="STRING" id="1823756.A4H34_01185"/>
<dbReference type="InterPro" id="IPR050509">
    <property type="entry name" value="CoA-transferase_III"/>
</dbReference>
<dbReference type="InterPro" id="IPR003673">
    <property type="entry name" value="CoA-Trfase_fam_III"/>
</dbReference>
<dbReference type="Proteomes" id="UP000078368">
    <property type="component" value="Unassembled WGS sequence"/>
</dbReference>
<name>A0A179B291_9ACTO</name>
<dbReference type="PANTHER" id="PTHR48228:SF2">
    <property type="entry name" value="E-CINNAMOYL-COA:R-PHENYLLACTATE COA TRANSFERASE LARGE SUBUNIT"/>
    <property type="match status" value="1"/>
</dbReference>
<gene>
    <name evidence="1" type="ORF">A4H34_01185</name>
</gene>
<dbReference type="Gene3D" id="3.30.1540.10">
    <property type="entry name" value="formyl-coa transferase, domain 3"/>
    <property type="match status" value="1"/>
</dbReference>
<evidence type="ECO:0000313" key="2">
    <source>
        <dbReference type="Proteomes" id="UP000078368"/>
    </source>
</evidence>
<dbReference type="OrthoDB" id="9797653at2"/>
<dbReference type="Gene3D" id="3.40.50.10540">
    <property type="entry name" value="Crotonobetainyl-coa:carnitine coa-transferase, domain 1"/>
    <property type="match status" value="1"/>
</dbReference>
<accession>A0A179B291</accession>
<dbReference type="RefSeq" id="WP_064230794.1">
    <property type="nucleotide sequence ID" value="NZ_LVZK01000001.1"/>
</dbReference>
<evidence type="ECO:0000313" key="1">
    <source>
        <dbReference type="EMBL" id="OAP85838.1"/>
    </source>
</evidence>
<reference evidence="1 2" key="1">
    <citation type="submission" date="2016-04" db="EMBL/GenBank/DDBJ databases">
        <title>Peptidophaga gingivicola gen. nov., sp. nov., isolated from human subgingival plaque.</title>
        <authorList>
            <person name="Beall C.J."/>
            <person name="Mokrzan E.M."/>
            <person name="Griffen A.L."/>
            <person name="Leys E.J."/>
        </authorList>
    </citation>
    <scope>NUCLEOTIDE SEQUENCE [LARGE SCALE GENOMIC DNA]</scope>
    <source>
        <strain evidence="1 2">BA112</strain>
    </source>
</reference>
<keyword evidence="2" id="KW-1185">Reference proteome</keyword>
<organism evidence="1 2">
    <name type="scientific">Peptidiphaga gingivicola</name>
    <dbReference type="NCBI Taxonomy" id="2741497"/>
    <lineage>
        <taxon>Bacteria</taxon>
        <taxon>Bacillati</taxon>
        <taxon>Actinomycetota</taxon>
        <taxon>Actinomycetes</taxon>
        <taxon>Actinomycetales</taxon>
        <taxon>Actinomycetaceae</taxon>
        <taxon>Peptidiphaga</taxon>
    </lineage>
</organism>
<protein>
    <submittedName>
        <fullName evidence="1">Cinnamoyl-CoA:phenyllactate CoA-transferase</fullName>
    </submittedName>
</protein>
<dbReference type="GO" id="GO:0016740">
    <property type="term" value="F:transferase activity"/>
    <property type="evidence" value="ECO:0007669"/>
    <property type="project" value="UniProtKB-KW"/>
</dbReference>
<sequence>MSKKLLEGVKVIELANFIAAATAGRFLADQGATVIKVESAKGDPLRFTAPSEGRPLDWHENTTWELENANKLNISINTKSEEGRDALFALLEDADVLITNWRQGPLERQGLDYESLKKRFPKLVYAICTGYGENGPDKNLPGFDFTAFFARGGYLETLRQKSGLPMNVVPGTGDHNVGMNLAAGILAALYHARETGQGEKVESSLFETAVFNLGMAIQAAQYKDIGKAFPIDSSDYDNPLLSSWPTKEGRYIQTCMPNYNQYFKVFIATIGHPELADDERYFPIQNLQANGLGPELHKLISETFKTRTVEEWRTPLVEADIPFSLAQSLTDILDDPQAWDNDCFTAFEYENGNTRTLVHQPVRFAEQGKPVYTRGRFPGEDGPEILRQHGYSQERIDKMLADGSLYVWSE</sequence>
<dbReference type="InterPro" id="IPR023606">
    <property type="entry name" value="CoA-Trfase_III_dom_1_sf"/>
</dbReference>
<comment type="caution">
    <text evidence="1">The sequence shown here is derived from an EMBL/GenBank/DDBJ whole genome shotgun (WGS) entry which is preliminary data.</text>
</comment>
<proteinExistence type="predicted"/>